<dbReference type="RefSeq" id="WP_072952698.1">
    <property type="nucleotide sequence ID" value="NZ_JBHSOO010000001.1"/>
</dbReference>
<proteinExistence type="predicted"/>
<sequence>MRYLFILLFSIFLSCDGQSQGKKSNQEKSGMREKIDSELAVKFEKDSDFLYQLPNGNEIYMMENPKGNNVGLQYEREPAPSFFTVYKEFYPDGFIKKKETRFGQYTNVGISEYYDEKGNVEKKNEEEKFGKIKPSDVLKILDKKKLINISTGEGRLSENGTEAFTVKYDESKHEYTVTMQNGKPNKNPEFGIGEPPAFLPVTYIINGETGEVKEQ</sequence>
<dbReference type="EMBL" id="FQUT01000001">
    <property type="protein sequence ID" value="SHE38408.1"/>
    <property type="molecule type" value="Genomic_DNA"/>
</dbReference>
<keyword evidence="2" id="KW-1185">Reference proteome</keyword>
<evidence type="ECO:0000313" key="1">
    <source>
        <dbReference type="EMBL" id="SHE38408.1"/>
    </source>
</evidence>
<dbReference type="STRING" id="1416778.SAMN05443633_101132"/>
<evidence type="ECO:0000313" key="2">
    <source>
        <dbReference type="Proteomes" id="UP000184518"/>
    </source>
</evidence>
<dbReference type="AlphaFoldDB" id="A0A1M4T1T0"/>
<organism evidence="1 2">
    <name type="scientific">Chryseobacterium arachidis</name>
    <dbReference type="NCBI Taxonomy" id="1416778"/>
    <lineage>
        <taxon>Bacteria</taxon>
        <taxon>Pseudomonadati</taxon>
        <taxon>Bacteroidota</taxon>
        <taxon>Flavobacteriia</taxon>
        <taxon>Flavobacteriales</taxon>
        <taxon>Weeksellaceae</taxon>
        <taxon>Chryseobacterium group</taxon>
        <taxon>Chryseobacterium</taxon>
    </lineage>
</organism>
<name>A0A1M4T1T0_9FLAO</name>
<gene>
    <name evidence="1" type="ORF">SAMN05443633_101132</name>
</gene>
<dbReference type="PROSITE" id="PS51257">
    <property type="entry name" value="PROKAR_LIPOPROTEIN"/>
    <property type="match status" value="1"/>
</dbReference>
<dbReference type="Proteomes" id="UP000184518">
    <property type="component" value="Unassembled WGS sequence"/>
</dbReference>
<reference evidence="2" key="1">
    <citation type="submission" date="2016-11" db="EMBL/GenBank/DDBJ databases">
        <authorList>
            <person name="Varghese N."/>
            <person name="Submissions S."/>
        </authorList>
    </citation>
    <scope>NUCLEOTIDE SEQUENCE [LARGE SCALE GENOMIC DNA]</scope>
    <source>
        <strain evidence="2">DSM 27619</strain>
    </source>
</reference>
<evidence type="ECO:0008006" key="3">
    <source>
        <dbReference type="Google" id="ProtNLM"/>
    </source>
</evidence>
<protein>
    <recommendedName>
        <fullName evidence="3">MORN repeat variant</fullName>
    </recommendedName>
</protein>
<accession>A0A1M4T1T0</accession>